<protein>
    <submittedName>
        <fullName evidence="1">Uncharacterized protein</fullName>
    </submittedName>
</protein>
<name>A0A6J4UXC3_9BACT</name>
<dbReference type="AlphaFoldDB" id="A0A6J4UXC3"/>
<accession>A0A6J4UXC3</accession>
<proteinExistence type="predicted"/>
<gene>
    <name evidence="1" type="ORF">AVDCRST_MAG33-1854</name>
</gene>
<reference evidence="1" key="1">
    <citation type="submission" date="2020-02" db="EMBL/GenBank/DDBJ databases">
        <authorList>
            <person name="Meier V. D."/>
        </authorList>
    </citation>
    <scope>NUCLEOTIDE SEQUENCE</scope>
    <source>
        <strain evidence="1">AVDCRST_MAG33</strain>
    </source>
</reference>
<organism evidence="1">
    <name type="scientific">uncultured Thermomicrobiales bacterium</name>
    <dbReference type="NCBI Taxonomy" id="1645740"/>
    <lineage>
        <taxon>Bacteria</taxon>
        <taxon>Pseudomonadati</taxon>
        <taxon>Thermomicrobiota</taxon>
        <taxon>Thermomicrobia</taxon>
        <taxon>Thermomicrobiales</taxon>
        <taxon>environmental samples</taxon>
    </lineage>
</organism>
<feature type="non-terminal residue" evidence="1">
    <location>
        <position position="36"/>
    </location>
</feature>
<sequence length="36" mass="4331">WYRTWQRRWRPSIARFTLSSRSDGCSPIVSARRPPP</sequence>
<feature type="non-terminal residue" evidence="1">
    <location>
        <position position="1"/>
    </location>
</feature>
<dbReference type="EMBL" id="CADCWK010000198">
    <property type="protein sequence ID" value="CAA9563337.1"/>
    <property type="molecule type" value="Genomic_DNA"/>
</dbReference>
<evidence type="ECO:0000313" key="1">
    <source>
        <dbReference type="EMBL" id="CAA9563337.1"/>
    </source>
</evidence>